<dbReference type="Pfam" id="PF00929">
    <property type="entry name" value="RNase_T"/>
    <property type="match status" value="1"/>
</dbReference>
<dbReference type="InterPro" id="IPR000644">
    <property type="entry name" value="CBS_dom"/>
</dbReference>
<evidence type="ECO:0000313" key="6">
    <source>
        <dbReference type="EMBL" id="NIA69958.1"/>
    </source>
</evidence>
<dbReference type="CDD" id="cd05401">
    <property type="entry name" value="NT_GlnE_GlnD_like"/>
    <property type="match status" value="1"/>
</dbReference>
<dbReference type="GO" id="GO:0003676">
    <property type="term" value="F:nucleic acid binding"/>
    <property type="evidence" value="ECO:0007669"/>
    <property type="project" value="InterPro"/>
</dbReference>
<dbReference type="InterPro" id="IPR005105">
    <property type="entry name" value="GlnD_Uridyltrans_N"/>
</dbReference>
<dbReference type="GO" id="GO:0008773">
    <property type="term" value="F:[protein-PII] uridylyltransferase activity"/>
    <property type="evidence" value="ECO:0007669"/>
    <property type="project" value="InterPro"/>
</dbReference>
<keyword evidence="7" id="KW-1185">Reference proteome</keyword>
<accession>A0A967K7P3</accession>
<evidence type="ECO:0000313" key="7">
    <source>
        <dbReference type="Proteomes" id="UP000761264"/>
    </source>
</evidence>
<sequence>MSFARIQMSISALPLAALPAVVLDTETTGLDVAEDRVIEIGAVRSGGSGKDAKGKGGGEFEEIETYSALVNPAIPIPPASSEIHHIGDADVAAAPEFAEAMADFAQWSGPAVIVGYSIGFDLAILKAEHERNGLAWQTPRSLDVRHLVQLVSPSLTDPSLETVAAWLGLEVTERHRALSDALLTAQVFAALIPQLRQRGIATLSEAERACRSLTARMDEEAKAGWHAQGADGGAVKQSVAEYARVDSFPYRHRVADIMSAPPLVVAGTTPLKDALGLMAQKKVSSLFVAPESNTGPEGNIGKAKGEAFGIVTERDVLRALAAEGAGALDQKVDRFSQSPLVTIGGDEFVYRALARMSTKGFRHLGVVDPAGALTGALSARDLLRQRADDAVSLGDSIETATTPAALGLIWSELTTVVRTLAHEDVDARDIAAIVSRELRALTRRACELAESDMAAEGKGPPPVPYAMLVLGSGGRGESLLAMDQDNAIVFSEGAPGGTADLWFEELGKRVADTLNDAGVVYCKGGIMASNAAWRQDLDGWRETIGAWITRSKPEDILNCDIFFDATPVHGDTTLAQTLKDEALAAAQSARSFTKLLALNAGSFTLPLGWFGKVRLQDGRVDLKKGGIMPVFSTARVLALQYGLKAVSTRERLEAYRALQESAGIGSGMGPDRGADRGGDKNIGNLIEAHRILLNLILRQQLRDIAHGVPLSNKVAPGELTAYDRQQMKWALERIPSVADVLGTPALG</sequence>
<dbReference type="GO" id="GO:0008408">
    <property type="term" value="F:3'-5' exonuclease activity"/>
    <property type="evidence" value="ECO:0007669"/>
    <property type="project" value="TreeGrafter"/>
</dbReference>
<dbReference type="PANTHER" id="PTHR30231">
    <property type="entry name" value="DNA POLYMERASE III SUBUNIT EPSILON"/>
    <property type="match status" value="1"/>
</dbReference>
<reference evidence="6" key="1">
    <citation type="submission" date="2020-03" db="EMBL/GenBank/DDBJ databases">
        <title>Genome of Pelagibius litoralis DSM 21314T.</title>
        <authorList>
            <person name="Wang G."/>
        </authorList>
    </citation>
    <scope>NUCLEOTIDE SEQUENCE</scope>
    <source>
        <strain evidence="6">DSM 21314</strain>
    </source>
</reference>
<keyword evidence="4" id="KW-0732">Signal</keyword>
<dbReference type="SUPFAM" id="SSF53098">
    <property type="entry name" value="Ribonuclease H-like"/>
    <property type="match status" value="1"/>
</dbReference>
<evidence type="ECO:0000256" key="2">
    <source>
        <dbReference type="ARBA" id="ARBA00026073"/>
    </source>
</evidence>
<dbReference type="GO" id="GO:0005829">
    <property type="term" value="C:cytosol"/>
    <property type="evidence" value="ECO:0007669"/>
    <property type="project" value="TreeGrafter"/>
</dbReference>
<dbReference type="InterPro" id="IPR013520">
    <property type="entry name" value="Ribonucl_H"/>
</dbReference>
<feature type="domain" description="CBS" evidence="5">
    <location>
        <begin position="335"/>
        <end position="393"/>
    </location>
</feature>
<dbReference type="InterPro" id="IPR046342">
    <property type="entry name" value="CBS_dom_sf"/>
</dbReference>
<name>A0A967K7P3_9PROT</name>
<proteinExistence type="predicted"/>
<gene>
    <name evidence="6" type="ORF">HBA54_15245</name>
</gene>
<dbReference type="SMART" id="SM00479">
    <property type="entry name" value="EXOIII"/>
    <property type="match status" value="1"/>
</dbReference>
<dbReference type="RefSeq" id="WP_167226080.1">
    <property type="nucleotide sequence ID" value="NZ_JAAQPH010000011.1"/>
</dbReference>
<comment type="function">
    <text evidence="1">DNA polymerase III is a complex, multichain enzyme responsible for most of the replicative synthesis in bacteria. The epsilon subunit contain the editing function and is a proofreading 3'-5' exonuclease.</text>
</comment>
<evidence type="ECO:0000256" key="1">
    <source>
        <dbReference type="ARBA" id="ARBA00025483"/>
    </source>
</evidence>
<dbReference type="Pfam" id="PF03445">
    <property type="entry name" value="DUF294"/>
    <property type="match status" value="1"/>
</dbReference>
<comment type="subunit">
    <text evidence="2">DNA polymerase III contains a core (composed of alpha, epsilon and theta chains) that associates with a tau subunit. This core dimerizes to form the POLIII' complex. PolIII' associates with the gamma complex (composed of gamma, delta, delta', psi and chi chains) and with the beta chain to form the complete DNA polymerase III complex.</text>
</comment>
<dbReference type="Gene3D" id="3.30.420.10">
    <property type="entry name" value="Ribonuclease H-like superfamily/Ribonuclease H"/>
    <property type="match status" value="1"/>
</dbReference>
<dbReference type="CDD" id="cd06127">
    <property type="entry name" value="DEDDh"/>
    <property type="match status" value="1"/>
</dbReference>
<dbReference type="Proteomes" id="UP000761264">
    <property type="component" value="Unassembled WGS sequence"/>
</dbReference>
<dbReference type="PROSITE" id="PS51371">
    <property type="entry name" value="CBS"/>
    <property type="match status" value="2"/>
</dbReference>
<dbReference type="SUPFAM" id="SSF54631">
    <property type="entry name" value="CBS-domain pair"/>
    <property type="match status" value="1"/>
</dbReference>
<feature type="signal peptide" evidence="4">
    <location>
        <begin position="1"/>
        <end position="16"/>
    </location>
</feature>
<dbReference type="InterPro" id="IPR012337">
    <property type="entry name" value="RNaseH-like_sf"/>
</dbReference>
<feature type="domain" description="CBS" evidence="5">
    <location>
        <begin position="258"/>
        <end position="328"/>
    </location>
</feature>
<dbReference type="Pfam" id="PF00571">
    <property type="entry name" value="CBS"/>
    <property type="match status" value="2"/>
</dbReference>
<evidence type="ECO:0000256" key="4">
    <source>
        <dbReference type="SAM" id="SignalP"/>
    </source>
</evidence>
<dbReference type="InterPro" id="IPR018821">
    <property type="entry name" value="DUF294_put_nucleoTrafse_sb-bd"/>
</dbReference>
<protein>
    <submittedName>
        <fullName evidence="6">CBS domain-containing protein</fullName>
    </submittedName>
</protein>
<dbReference type="GO" id="GO:0045004">
    <property type="term" value="P:DNA replication proofreading"/>
    <property type="evidence" value="ECO:0007669"/>
    <property type="project" value="TreeGrafter"/>
</dbReference>
<dbReference type="SMART" id="SM00116">
    <property type="entry name" value="CBS"/>
    <property type="match status" value="2"/>
</dbReference>
<dbReference type="FunFam" id="3.30.420.10:FF:000045">
    <property type="entry name" value="3'-5' exonuclease DinG"/>
    <property type="match status" value="1"/>
</dbReference>
<evidence type="ECO:0000256" key="3">
    <source>
        <dbReference type="PROSITE-ProRule" id="PRU00703"/>
    </source>
</evidence>
<evidence type="ECO:0000259" key="5">
    <source>
        <dbReference type="PROSITE" id="PS51371"/>
    </source>
</evidence>
<comment type="caution">
    <text evidence="6">The sequence shown here is derived from an EMBL/GenBank/DDBJ whole genome shotgun (WGS) entry which is preliminary data.</text>
</comment>
<organism evidence="6 7">
    <name type="scientific">Pelagibius litoralis</name>
    <dbReference type="NCBI Taxonomy" id="374515"/>
    <lineage>
        <taxon>Bacteria</taxon>
        <taxon>Pseudomonadati</taxon>
        <taxon>Pseudomonadota</taxon>
        <taxon>Alphaproteobacteria</taxon>
        <taxon>Rhodospirillales</taxon>
        <taxon>Rhodovibrionaceae</taxon>
        <taxon>Pelagibius</taxon>
    </lineage>
</organism>
<dbReference type="InterPro" id="IPR036397">
    <property type="entry name" value="RNaseH_sf"/>
</dbReference>
<feature type="chain" id="PRO_5038006659" evidence="4">
    <location>
        <begin position="17"/>
        <end position="747"/>
    </location>
</feature>
<dbReference type="EMBL" id="JAAQPH010000011">
    <property type="protein sequence ID" value="NIA69958.1"/>
    <property type="molecule type" value="Genomic_DNA"/>
</dbReference>
<dbReference type="Gene3D" id="3.10.580.10">
    <property type="entry name" value="CBS-domain"/>
    <property type="match status" value="1"/>
</dbReference>
<keyword evidence="3" id="KW-0129">CBS domain</keyword>
<dbReference type="PANTHER" id="PTHR30231:SF41">
    <property type="entry name" value="DNA POLYMERASE III SUBUNIT EPSILON"/>
    <property type="match status" value="1"/>
</dbReference>
<dbReference type="AlphaFoldDB" id="A0A967K7P3"/>
<dbReference type="Pfam" id="PF10335">
    <property type="entry name" value="DUF294_C"/>
    <property type="match status" value="2"/>
</dbReference>